<dbReference type="eggNOG" id="COG0716">
    <property type="taxonomic scope" value="Bacteria"/>
</dbReference>
<name>D2MM20_9FIRM</name>
<dbReference type="SUPFAM" id="SSF52218">
    <property type="entry name" value="Flavoproteins"/>
    <property type="match status" value="1"/>
</dbReference>
<protein>
    <recommendedName>
        <fullName evidence="1">Flavodoxin domain-containing protein</fullName>
    </recommendedName>
</protein>
<sequence>MNQKNLAIRYFSKTGSIKKLAEAMAKQIHVEALDVTHPVSKADILFLGASVYWFGLDPSVKEFVKTLRPEQVKKVVIFSTSAFMERAYSELKELLEKQHIEVVTRHFYCHDRFLYFHPDCPTLEDVSDAMRFAKVLSEKLD</sequence>
<evidence type="ECO:0000259" key="1">
    <source>
        <dbReference type="Pfam" id="PF12724"/>
    </source>
</evidence>
<dbReference type="InterPro" id="IPR029039">
    <property type="entry name" value="Flavoprotein-like_sf"/>
</dbReference>
<keyword evidence="3" id="KW-1185">Reference proteome</keyword>
<proteinExistence type="predicted"/>
<gene>
    <name evidence="2" type="ORF">HMPREF9013_0789</name>
</gene>
<reference evidence="3" key="1">
    <citation type="submission" date="2009-12" db="EMBL/GenBank/DDBJ databases">
        <title>Sequence of Clostridiales genomosp. BVAB3 str. UPII9-5.</title>
        <authorList>
            <person name="Madupu R."/>
            <person name="Durkin A.S."/>
            <person name="Torralba M."/>
            <person name="Methe B."/>
            <person name="Sutton G.G."/>
            <person name="Strausberg R.L."/>
            <person name="Nelson K.E."/>
        </authorList>
    </citation>
    <scope>NUCLEOTIDE SEQUENCE [LARGE SCALE GENOMIC DNA]</scope>
    <source>
        <strain evidence="3">W1219</strain>
    </source>
</reference>
<accession>D2MM20</accession>
<comment type="caution">
    <text evidence="2">The sequence shown here is derived from an EMBL/GenBank/DDBJ whole genome shotgun (WGS) entry which is preliminary data.</text>
</comment>
<dbReference type="Gene3D" id="3.40.50.360">
    <property type="match status" value="1"/>
</dbReference>
<dbReference type="Pfam" id="PF12724">
    <property type="entry name" value="Flavodoxin_5"/>
    <property type="match status" value="1"/>
</dbReference>
<evidence type="ECO:0000313" key="3">
    <source>
        <dbReference type="Proteomes" id="UP000005017"/>
    </source>
</evidence>
<dbReference type="OrthoDB" id="307208at2"/>
<dbReference type="STRING" id="679192.HMPREF9013_0789"/>
<dbReference type="AlphaFoldDB" id="D2MM20"/>
<feature type="domain" description="Flavodoxin" evidence="1">
    <location>
        <begin position="8"/>
        <end position="86"/>
    </location>
</feature>
<organism evidence="2 3">
    <name type="scientific">Bulleidia extructa W1219</name>
    <dbReference type="NCBI Taxonomy" id="679192"/>
    <lineage>
        <taxon>Bacteria</taxon>
        <taxon>Bacillati</taxon>
        <taxon>Bacillota</taxon>
        <taxon>Erysipelotrichia</taxon>
        <taxon>Erysipelotrichales</taxon>
        <taxon>Erysipelotrichaceae</taxon>
        <taxon>Bulleidia</taxon>
    </lineage>
</organism>
<dbReference type="RefSeq" id="WP_006626441.1">
    <property type="nucleotide sequence ID" value="NZ_ADFR01000002.1"/>
</dbReference>
<dbReference type="Proteomes" id="UP000005017">
    <property type="component" value="Unassembled WGS sequence"/>
</dbReference>
<evidence type="ECO:0000313" key="2">
    <source>
        <dbReference type="EMBL" id="EFC06096.1"/>
    </source>
</evidence>
<dbReference type="EMBL" id="ADFR01000002">
    <property type="protein sequence ID" value="EFC06096.1"/>
    <property type="molecule type" value="Genomic_DNA"/>
</dbReference>
<dbReference type="InterPro" id="IPR026816">
    <property type="entry name" value="Flavodoxin_dom"/>
</dbReference>